<evidence type="ECO:0000313" key="5">
    <source>
        <dbReference type="EMBL" id="PRX45892.1"/>
    </source>
</evidence>
<dbReference type="SUPFAM" id="SSF51604">
    <property type="entry name" value="Enolase C-terminal domain-like"/>
    <property type="match status" value="1"/>
</dbReference>
<gene>
    <name evidence="5" type="ORF">B0I33_10838</name>
</gene>
<name>A0A2T0LR00_9PSEU</name>
<feature type="domain" description="Mandelate racemase/muconate lactonizing enzyme C-terminal" evidence="4">
    <location>
        <begin position="147"/>
        <end position="244"/>
    </location>
</feature>
<sequence length="374" mass="40004">MSDVIEVEDIDVHAFTVPTDGPDGLEADGTLVWDSTTMVLVRAHAGGRTGIGYTYGDIAVATLVESKLASVVRGGDALAPAALWHRMFAALRNAGRPGAGAMAVSAVDIALWDLKARLLEQPLFRVLPAFHDEVPVYGSGGFANYPTSRLVEQLGDWVEQGIGQVKLKTARHPAEDPGRLTAVREAIGPDPALLTDANGGLTRKQALYWAHRFAADWNVCWLEEPVSSDDVHGLRLVRDHGPGGLDVAAGEYGFILHDFADLLDAGAVDCLQADVTRCGGVTGLLEVAGLSAVHQMDLSAHCAPAASAHAFCAVKRLRHLEYFHDHIRCESLAFDGTLRPEGGALRPDPARPGLGLDVRWADLEPYRVHGSRPS</sequence>
<dbReference type="GO" id="GO:0016836">
    <property type="term" value="F:hydro-lyase activity"/>
    <property type="evidence" value="ECO:0007669"/>
    <property type="project" value="TreeGrafter"/>
</dbReference>
<dbReference type="InterPro" id="IPR029017">
    <property type="entry name" value="Enolase-like_N"/>
</dbReference>
<dbReference type="Pfam" id="PF02746">
    <property type="entry name" value="MR_MLE_N"/>
    <property type="match status" value="1"/>
</dbReference>
<dbReference type="Proteomes" id="UP000238362">
    <property type="component" value="Unassembled WGS sequence"/>
</dbReference>
<comment type="cofactor">
    <cofactor evidence="1">
        <name>Mg(2+)</name>
        <dbReference type="ChEBI" id="CHEBI:18420"/>
    </cofactor>
</comment>
<dbReference type="InterPro" id="IPR013341">
    <property type="entry name" value="Mandelate_racemase_N_dom"/>
</dbReference>
<evidence type="ECO:0000313" key="6">
    <source>
        <dbReference type="Proteomes" id="UP000238362"/>
    </source>
</evidence>
<evidence type="ECO:0000256" key="3">
    <source>
        <dbReference type="ARBA" id="ARBA00022842"/>
    </source>
</evidence>
<keyword evidence="2" id="KW-0479">Metal-binding</keyword>
<dbReference type="SFLD" id="SFLDG00179">
    <property type="entry name" value="mandelate_racemase"/>
    <property type="match status" value="1"/>
</dbReference>
<dbReference type="GO" id="GO:0016052">
    <property type="term" value="P:carbohydrate catabolic process"/>
    <property type="evidence" value="ECO:0007669"/>
    <property type="project" value="TreeGrafter"/>
</dbReference>
<dbReference type="AlphaFoldDB" id="A0A2T0LR00"/>
<dbReference type="SUPFAM" id="SSF54826">
    <property type="entry name" value="Enolase N-terminal domain-like"/>
    <property type="match status" value="1"/>
</dbReference>
<organism evidence="5 6">
    <name type="scientific">Prauserella shujinwangii</name>
    <dbReference type="NCBI Taxonomy" id="1453103"/>
    <lineage>
        <taxon>Bacteria</taxon>
        <taxon>Bacillati</taxon>
        <taxon>Actinomycetota</taxon>
        <taxon>Actinomycetes</taxon>
        <taxon>Pseudonocardiales</taxon>
        <taxon>Pseudonocardiaceae</taxon>
        <taxon>Prauserella</taxon>
    </lineage>
</organism>
<dbReference type="SMART" id="SM00922">
    <property type="entry name" value="MR_MLE"/>
    <property type="match status" value="1"/>
</dbReference>
<comment type="caution">
    <text evidence="5">The sequence shown here is derived from an EMBL/GenBank/DDBJ whole genome shotgun (WGS) entry which is preliminary data.</text>
</comment>
<evidence type="ECO:0000256" key="1">
    <source>
        <dbReference type="ARBA" id="ARBA00001946"/>
    </source>
</evidence>
<dbReference type="Gene3D" id="3.20.20.120">
    <property type="entry name" value="Enolase-like C-terminal domain"/>
    <property type="match status" value="1"/>
</dbReference>
<dbReference type="PANTHER" id="PTHR13794">
    <property type="entry name" value="ENOLASE SUPERFAMILY, MANDELATE RACEMASE"/>
    <property type="match status" value="1"/>
</dbReference>
<dbReference type="InterPro" id="IPR046945">
    <property type="entry name" value="RHMD-like"/>
</dbReference>
<evidence type="ECO:0000256" key="2">
    <source>
        <dbReference type="ARBA" id="ARBA00022723"/>
    </source>
</evidence>
<proteinExistence type="predicted"/>
<dbReference type="InterPro" id="IPR036849">
    <property type="entry name" value="Enolase-like_C_sf"/>
</dbReference>
<dbReference type="SFLD" id="SFLDS00001">
    <property type="entry name" value="Enolase"/>
    <property type="match status" value="1"/>
</dbReference>
<dbReference type="CDD" id="cd03328">
    <property type="entry name" value="MR_like_3"/>
    <property type="match status" value="1"/>
</dbReference>
<protein>
    <submittedName>
        <fullName evidence="5">L-alanine-DL-glutamate epimerase-like enolase superfamily enzyme</fullName>
    </submittedName>
</protein>
<accession>A0A2T0LR00</accession>
<dbReference type="OrthoDB" id="9796450at2"/>
<keyword evidence="3" id="KW-0460">Magnesium</keyword>
<dbReference type="PANTHER" id="PTHR13794:SF58">
    <property type="entry name" value="MITOCHONDRIAL ENOLASE SUPERFAMILY MEMBER 1"/>
    <property type="match status" value="1"/>
</dbReference>
<dbReference type="InterPro" id="IPR013342">
    <property type="entry name" value="Mandelate_racemase_C"/>
</dbReference>
<reference evidence="5 6" key="1">
    <citation type="submission" date="2018-03" db="EMBL/GenBank/DDBJ databases">
        <title>Genomic Encyclopedia of Type Strains, Phase III (KMG-III): the genomes of soil and plant-associated and newly described type strains.</title>
        <authorList>
            <person name="Whitman W."/>
        </authorList>
    </citation>
    <scope>NUCLEOTIDE SEQUENCE [LARGE SCALE GENOMIC DNA]</scope>
    <source>
        <strain evidence="5 6">CGMCC 4.7125</strain>
    </source>
</reference>
<evidence type="ECO:0000259" key="4">
    <source>
        <dbReference type="SMART" id="SM00922"/>
    </source>
</evidence>
<dbReference type="GO" id="GO:0000287">
    <property type="term" value="F:magnesium ion binding"/>
    <property type="evidence" value="ECO:0007669"/>
    <property type="project" value="TreeGrafter"/>
</dbReference>
<keyword evidence="6" id="KW-1185">Reference proteome</keyword>
<dbReference type="InterPro" id="IPR029065">
    <property type="entry name" value="Enolase_C-like"/>
</dbReference>
<dbReference type="Pfam" id="PF13378">
    <property type="entry name" value="MR_MLE_C"/>
    <property type="match status" value="1"/>
</dbReference>
<dbReference type="EMBL" id="PVNH01000008">
    <property type="protein sequence ID" value="PRX45892.1"/>
    <property type="molecule type" value="Genomic_DNA"/>
</dbReference>
<dbReference type="Gene3D" id="3.30.390.10">
    <property type="entry name" value="Enolase-like, N-terminal domain"/>
    <property type="match status" value="1"/>
</dbReference>
<dbReference type="RefSeq" id="WP_106180239.1">
    <property type="nucleotide sequence ID" value="NZ_PVNH01000008.1"/>
</dbReference>